<proteinExistence type="predicted"/>
<sequence length="388" mass="44462">MQPILYETADYYKNPTALLESNGFGFLNECTEFLTTMEQNGTYSFSAKIKSTDKLVSKIKITSYIKAKVNNVSEPQYFYVTKIEVDKNGDLTVSGEHVSRMFFQNGTIPRAMDGSMYGTPKELIDHFMRDYSQSAKPLHMWFTDVPYRWFNFNSSIVTKKTISLGYSQAVKFEEIFKNDDEGLINQFGGVLFFDNFNIHFEKITTAGAKSGYRIAFGANVSDFKQSAEIGNYYTHVMPYARCSTTDKDEVVVSSFEPYETGLKRSIKNTYLYDCTSKIKRFTLNPSTGENYEEVRDALRNAVADYNYSTEQTAETLSIKVTLENELTKMHAIKLYDEVTVVMPDGTNLNRRISKTVYDSVSQKYKEITIGDLSMSMSDLLKIQRRFKK</sequence>
<name>A0A8S5NQ97_9CAUD</name>
<organism evidence="1">
    <name type="scientific">Siphoviridae sp. ctDXA22</name>
    <dbReference type="NCBI Taxonomy" id="2826198"/>
    <lineage>
        <taxon>Viruses</taxon>
        <taxon>Duplodnaviria</taxon>
        <taxon>Heunggongvirae</taxon>
        <taxon>Uroviricota</taxon>
        <taxon>Caudoviricetes</taxon>
    </lineage>
</organism>
<evidence type="ECO:0000313" key="1">
    <source>
        <dbReference type="EMBL" id="DAD96556.1"/>
    </source>
</evidence>
<accession>A0A8S5NQ97</accession>
<dbReference type="EMBL" id="BK015219">
    <property type="protein sequence ID" value="DAD96556.1"/>
    <property type="molecule type" value="Genomic_DNA"/>
</dbReference>
<protein>
    <submittedName>
        <fullName evidence="1">Tail protein</fullName>
    </submittedName>
</protein>
<reference evidence="1" key="1">
    <citation type="journal article" date="2021" name="Proc. Natl. Acad. Sci. U.S.A.">
        <title>A Catalog of Tens of Thousands of Viruses from Human Metagenomes Reveals Hidden Associations with Chronic Diseases.</title>
        <authorList>
            <person name="Tisza M.J."/>
            <person name="Buck C.B."/>
        </authorList>
    </citation>
    <scope>NUCLEOTIDE SEQUENCE</scope>
    <source>
        <strain evidence="1">CtDXA22</strain>
    </source>
</reference>